<accession>A0A7J6H878</accession>
<name>A0A7J6H878_CANSA</name>
<protein>
    <submittedName>
        <fullName evidence="2">Uncharacterized protein</fullName>
    </submittedName>
</protein>
<sequence>MDSQLCGVHSFTTLLQDGEKSYSDYLPSLNDLESQYSLPNLEEESTKITKPRKKKLEQTMTTY</sequence>
<dbReference type="AlphaFoldDB" id="A0A7J6H878"/>
<feature type="region of interest" description="Disordered" evidence="1">
    <location>
        <begin position="40"/>
        <end position="63"/>
    </location>
</feature>
<evidence type="ECO:0000256" key="1">
    <source>
        <dbReference type="SAM" id="MobiDB-lite"/>
    </source>
</evidence>
<evidence type="ECO:0000313" key="3">
    <source>
        <dbReference type="Proteomes" id="UP000525078"/>
    </source>
</evidence>
<comment type="caution">
    <text evidence="2">The sequence shown here is derived from an EMBL/GenBank/DDBJ whole genome shotgun (WGS) entry which is preliminary data.</text>
</comment>
<proteinExistence type="predicted"/>
<reference evidence="2 3" key="1">
    <citation type="journal article" date="2020" name="bioRxiv">
        <title>Sequence and annotation of 42 cannabis genomes reveals extensive copy number variation in cannabinoid synthesis and pathogen resistance genes.</title>
        <authorList>
            <person name="Mckernan K.J."/>
            <person name="Helbert Y."/>
            <person name="Kane L.T."/>
            <person name="Ebling H."/>
            <person name="Zhang L."/>
            <person name="Liu B."/>
            <person name="Eaton Z."/>
            <person name="Mclaughlin S."/>
            <person name="Kingan S."/>
            <person name="Baybayan P."/>
            <person name="Concepcion G."/>
            <person name="Jordan M."/>
            <person name="Riva A."/>
            <person name="Barbazuk W."/>
            <person name="Harkins T."/>
        </authorList>
    </citation>
    <scope>NUCLEOTIDE SEQUENCE [LARGE SCALE GENOMIC DNA]</scope>
    <source>
        <strain evidence="3">cv. Jamaican Lion 4</strain>
        <tissue evidence="2">Leaf</tissue>
    </source>
</reference>
<organism evidence="2 3">
    <name type="scientific">Cannabis sativa</name>
    <name type="common">Hemp</name>
    <name type="synonym">Marijuana</name>
    <dbReference type="NCBI Taxonomy" id="3483"/>
    <lineage>
        <taxon>Eukaryota</taxon>
        <taxon>Viridiplantae</taxon>
        <taxon>Streptophyta</taxon>
        <taxon>Embryophyta</taxon>
        <taxon>Tracheophyta</taxon>
        <taxon>Spermatophyta</taxon>
        <taxon>Magnoliopsida</taxon>
        <taxon>eudicotyledons</taxon>
        <taxon>Gunneridae</taxon>
        <taxon>Pentapetalae</taxon>
        <taxon>rosids</taxon>
        <taxon>fabids</taxon>
        <taxon>Rosales</taxon>
        <taxon>Cannabaceae</taxon>
        <taxon>Cannabis</taxon>
    </lineage>
</organism>
<gene>
    <name evidence="2" type="ORF">F8388_008911</name>
</gene>
<dbReference type="EMBL" id="JAATIP010000023">
    <property type="protein sequence ID" value="KAF4391507.1"/>
    <property type="molecule type" value="Genomic_DNA"/>
</dbReference>
<dbReference type="Proteomes" id="UP000525078">
    <property type="component" value="Unassembled WGS sequence"/>
</dbReference>
<evidence type="ECO:0000313" key="2">
    <source>
        <dbReference type="EMBL" id="KAF4391507.1"/>
    </source>
</evidence>